<gene>
    <name evidence="2" type="ORF">ACFPCV_36075</name>
</gene>
<evidence type="ECO:0000313" key="3">
    <source>
        <dbReference type="Proteomes" id="UP001595859"/>
    </source>
</evidence>
<sequence>MTDYVPSMRMRRVARTLLHWRESRDINAAEIAKKAGWSGAKQSRLENATQPIQPSQVVTLALLYDVPEAERDAVFNSCLTAQQEGWWDAVSRDALVADVLDYVEFESEATTVRTFKIDLVPGLLQTSGYAAAIVEAAQSRPSAEVVRERVEARTRRQERLDGENPIHVEGVLTEGALRNRVGGPEVMRQQLERLVQLSKLPNVDLRVIAATGAYPAMGTPFSILSFAGDYPDVGYIELIDKGVYIEEPEDLEPYQVRFAGLQKVALSQSKSRSLLADIAEGLR</sequence>
<dbReference type="InterPro" id="IPR001387">
    <property type="entry name" value="Cro/C1-type_HTH"/>
</dbReference>
<keyword evidence="3" id="KW-1185">Reference proteome</keyword>
<dbReference type="RefSeq" id="WP_378061705.1">
    <property type="nucleotide sequence ID" value="NZ_JBHSIS010000024.1"/>
</dbReference>
<evidence type="ECO:0000313" key="2">
    <source>
        <dbReference type="EMBL" id="MFC4858946.1"/>
    </source>
</evidence>
<evidence type="ECO:0000259" key="1">
    <source>
        <dbReference type="Pfam" id="PF19054"/>
    </source>
</evidence>
<dbReference type="CDD" id="cd00093">
    <property type="entry name" value="HTH_XRE"/>
    <property type="match status" value="1"/>
</dbReference>
<accession>A0ABV9SHV7</accession>
<feature type="domain" description="DUF5753" evidence="1">
    <location>
        <begin position="101"/>
        <end position="276"/>
    </location>
</feature>
<reference evidence="3" key="1">
    <citation type="journal article" date="2019" name="Int. J. Syst. Evol. Microbiol.">
        <title>The Global Catalogue of Microorganisms (GCM) 10K type strain sequencing project: providing services to taxonomists for standard genome sequencing and annotation.</title>
        <authorList>
            <consortium name="The Broad Institute Genomics Platform"/>
            <consortium name="The Broad Institute Genome Sequencing Center for Infectious Disease"/>
            <person name="Wu L."/>
            <person name="Ma J."/>
        </authorList>
    </citation>
    <scope>NUCLEOTIDE SEQUENCE [LARGE SCALE GENOMIC DNA]</scope>
    <source>
        <strain evidence="3">ZS-22-S1</strain>
    </source>
</reference>
<dbReference type="Pfam" id="PF13560">
    <property type="entry name" value="HTH_31"/>
    <property type="match status" value="1"/>
</dbReference>
<dbReference type="InterPro" id="IPR010982">
    <property type="entry name" value="Lambda_DNA-bd_dom_sf"/>
</dbReference>
<dbReference type="SUPFAM" id="SSF47413">
    <property type="entry name" value="lambda repressor-like DNA-binding domains"/>
    <property type="match status" value="1"/>
</dbReference>
<dbReference type="EMBL" id="JBHSIS010000024">
    <property type="protein sequence ID" value="MFC4858946.1"/>
    <property type="molecule type" value="Genomic_DNA"/>
</dbReference>
<dbReference type="Proteomes" id="UP001595859">
    <property type="component" value="Unassembled WGS sequence"/>
</dbReference>
<name>A0ABV9SHV7_9PSEU</name>
<protein>
    <submittedName>
        <fullName evidence="2">Helix-turn-helix domain-containing protein</fullName>
    </submittedName>
</protein>
<proteinExistence type="predicted"/>
<dbReference type="Pfam" id="PF19054">
    <property type="entry name" value="DUF5753"/>
    <property type="match status" value="1"/>
</dbReference>
<organism evidence="2 3">
    <name type="scientific">Actinophytocola glycyrrhizae</name>
    <dbReference type="NCBI Taxonomy" id="2044873"/>
    <lineage>
        <taxon>Bacteria</taxon>
        <taxon>Bacillati</taxon>
        <taxon>Actinomycetota</taxon>
        <taxon>Actinomycetes</taxon>
        <taxon>Pseudonocardiales</taxon>
        <taxon>Pseudonocardiaceae</taxon>
    </lineage>
</organism>
<comment type="caution">
    <text evidence="2">The sequence shown here is derived from an EMBL/GenBank/DDBJ whole genome shotgun (WGS) entry which is preliminary data.</text>
</comment>
<dbReference type="InterPro" id="IPR043917">
    <property type="entry name" value="DUF5753"/>
</dbReference>